<keyword evidence="1" id="KW-1133">Transmembrane helix</keyword>
<evidence type="ECO:0000313" key="2">
    <source>
        <dbReference type="EMBL" id="CAE1279026.1"/>
    </source>
</evidence>
<dbReference type="Proteomes" id="UP000597762">
    <property type="component" value="Unassembled WGS sequence"/>
</dbReference>
<sequence>MLRDLSHYAFLFPSLSVYRHLLAIEFPVKFLIFSIRFSFTHFPFSFDFFSCSSASTFFFAAILLLLLLLSFFPLLLLLLFFPPSCTAFFFFFFAFFSCAAAFHFYFNLWEDALKNTPACLPTITRRNVYFSFIFVPFFINSDFLLSTLLFFSFFLIFFLSLFFLP</sequence>
<keyword evidence="1" id="KW-0812">Transmembrane</keyword>
<gene>
    <name evidence="2" type="ORF">SPHA_41575</name>
</gene>
<accession>A0A812CQC2</accession>
<feature type="transmembrane region" description="Helical" evidence="1">
    <location>
        <begin position="21"/>
        <end position="39"/>
    </location>
</feature>
<comment type="caution">
    <text evidence="2">The sequence shown here is derived from an EMBL/GenBank/DDBJ whole genome shotgun (WGS) entry which is preliminary data.</text>
</comment>
<proteinExistence type="predicted"/>
<feature type="transmembrane region" description="Helical" evidence="1">
    <location>
        <begin position="59"/>
        <end position="81"/>
    </location>
</feature>
<protein>
    <submittedName>
        <fullName evidence="2">Uncharacterized protein</fullName>
    </submittedName>
</protein>
<evidence type="ECO:0000256" key="1">
    <source>
        <dbReference type="SAM" id="Phobius"/>
    </source>
</evidence>
<evidence type="ECO:0000313" key="3">
    <source>
        <dbReference type="Proteomes" id="UP000597762"/>
    </source>
</evidence>
<feature type="transmembrane region" description="Helical" evidence="1">
    <location>
        <begin position="88"/>
        <end position="106"/>
    </location>
</feature>
<organism evidence="2 3">
    <name type="scientific">Acanthosepion pharaonis</name>
    <name type="common">Pharaoh cuttlefish</name>
    <name type="synonym">Sepia pharaonis</name>
    <dbReference type="NCBI Taxonomy" id="158019"/>
    <lineage>
        <taxon>Eukaryota</taxon>
        <taxon>Metazoa</taxon>
        <taxon>Spiralia</taxon>
        <taxon>Lophotrochozoa</taxon>
        <taxon>Mollusca</taxon>
        <taxon>Cephalopoda</taxon>
        <taxon>Coleoidea</taxon>
        <taxon>Decapodiformes</taxon>
        <taxon>Sepiida</taxon>
        <taxon>Sepiina</taxon>
        <taxon>Sepiidae</taxon>
        <taxon>Acanthosepion</taxon>
    </lineage>
</organism>
<dbReference type="EMBL" id="CAHIKZ030002001">
    <property type="protein sequence ID" value="CAE1279026.1"/>
    <property type="molecule type" value="Genomic_DNA"/>
</dbReference>
<keyword evidence="1" id="KW-0472">Membrane</keyword>
<reference evidence="2" key="1">
    <citation type="submission" date="2021-01" db="EMBL/GenBank/DDBJ databases">
        <authorList>
            <person name="Li R."/>
            <person name="Bekaert M."/>
        </authorList>
    </citation>
    <scope>NUCLEOTIDE SEQUENCE</scope>
    <source>
        <strain evidence="2">Farmed</strain>
    </source>
</reference>
<keyword evidence="3" id="KW-1185">Reference proteome</keyword>
<name>A0A812CQC2_ACAPH</name>
<feature type="transmembrane region" description="Helical" evidence="1">
    <location>
        <begin position="143"/>
        <end position="164"/>
    </location>
</feature>
<dbReference type="AlphaFoldDB" id="A0A812CQC2"/>